<dbReference type="OrthoDB" id="8780118at2"/>
<protein>
    <submittedName>
        <fullName evidence="1">Uncharacterized protein</fullName>
    </submittedName>
</protein>
<accession>A0A2D2DEA7</accession>
<dbReference type="Proteomes" id="UP000229897">
    <property type="component" value="Chromosome"/>
</dbReference>
<reference evidence="1" key="1">
    <citation type="submission" date="2017-10" db="EMBL/GenBank/DDBJ databases">
        <title>Massilia psychrophilum sp. nov., a novel purple-pigmented bacterium isolated from Tianshan glacier, Xinjiang Municipality, China.</title>
        <authorList>
            <person name="Wang H."/>
        </authorList>
    </citation>
    <scope>NUCLEOTIDE SEQUENCE [LARGE SCALE GENOMIC DNA]</scope>
    <source>
        <strain evidence="1">B2</strain>
    </source>
</reference>
<sequence>MKDRHGNEVAIGDIVRVLEIYQGLLDMLPADELPHTLAMLNSEYPIEDFPEEDKASVTNWWEEGPGQWACSGLYLLAHEFELVKKAGSAG</sequence>
<proteinExistence type="predicted"/>
<dbReference type="AlphaFoldDB" id="A0A2D2DEA7"/>
<gene>
    <name evidence="1" type="ORF">CR152_01465</name>
</gene>
<dbReference type="KEGG" id="mass:CR152_01465"/>
<evidence type="ECO:0000313" key="1">
    <source>
        <dbReference type="EMBL" id="ATQ73321.1"/>
    </source>
</evidence>
<dbReference type="EMBL" id="CP024608">
    <property type="protein sequence ID" value="ATQ73321.1"/>
    <property type="molecule type" value="Genomic_DNA"/>
</dbReference>
<organism evidence="1 2">
    <name type="scientific">Massilia violaceinigra</name>
    <dbReference type="NCBI Taxonomy" id="2045208"/>
    <lineage>
        <taxon>Bacteria</taxon>
        <taxon>Pseudomonadati</taxon>
        <taxon>Pseudomonadota</taxon>
        <taxon>Betaproteobacteria</taxon>
        <taxon>Burkholderiales</taxon>
        <taxon>Oxalobacteraceae</taxon>
        <taxon>Telluria group</taxon>
        <taxon>Massilia</taxon>
    </lineage>
</organism>
<evidence type="ECO:0000313" key="2">
    <source>
        <dbReference type="Proteomes" id="UP000229897"/>
    </source>
</evidence>
<keyword evidence="2" id="KW-1185">Reference proteome</keyword>
<dbReference type="RefSeq" id="WP_099873145.1">
    <property type="nucleotide sequence ID" value="NZ_CP024608.1"/>
</dbReference>
<name>A0A2D2DEA7_9BURK</name>